<keyword evidence="1" id="KW-1133">Transmembrane helix</keyword>
<gene>
    <name evidence="2" type="ORF">BRCON_0842</name>
</gene>
<feature type="transmembrane region" description="Helical" evidence="1">
    <location>
        <begin position="205"/>
        <end position="228"/>
    </location>
</feature>
<evidence type="ECO:0000313" key="2">
    <source>
        <dbReference type="EMBL" id="AXA35619.1"/>
    </source>
</evidence>
<dbReference type="AlphaFoldDB" id="A0A2Z4Y3Q9"/>
<feature type="transmembrane region" description="Helical" evidence="1">
    <location>
        <begin position="175"/>
        <end position="199"/>
    </location>
</feature>
<feature type="transmembrane region" description="Helical" evidence="1">
    <location>
        <begin position="138"/>
        <end position="163"/>
    </location>
</feature>
<evidence type="ECO:0000313" key="3">
    <source>
        <dbReference type="Proteomes" id="UP000262583"/>
    </source>
</evidence>
<name>A0A2Z4Y3Q9_SUMC1</name>
<dbReference type="KEGG" id="schv:BRCON_0842"/>
<accession>A0A2Z4Y3Q9</accession>
<proteinExistence type="predicted"/>
<dbReference type="Proteomes" id="UP000262583">
    <property type="component" value="Chromosome"/>
</dbReference>
<sequence length="280" mass="31634">MIRRFLYHFFWNFYDYLGTYLLLGVLAFALLGGGLWLSLSLLSGGFALLGLVFAACCLSLLALILAAFSGFSARVANGEPARWRHIWDSIRKNLKATTALTGIWGIGLIVLAINLLFYRGFTNHPWKFAGTTSGILTVVLIYLAALWCIFVAVAWAAIGFEDAPTPIRTLFRRTLLYLAIVPSVWIFLFLGFGLTLILGMIFLPLLFIVLIVGLPLLSCALATAVWLAKQHIEFILQAKKELGDTHPVSAYKRRAVELGWEWEYRQPRRTLREFFKPWEQ</sequence>
<protein>
    <submittedName>
        <fullName evidence="2">Uncharacterized protein</fullName>
    </submittedName>
</protein>
<keyword evidence="1" id="KW-0472">Membrane</keyword>
<evidence type="ECO:0000256" key="1">
    <source>
        <dbReference type="SAM" id="Phobius"/>
    </source>
</evidence>
<feature type="transmembrane region" description="Helical" evidence="1">
    <location>
        <begin position="20"/>
        <end position="39"/>
    </location>
</feature>
<dbReference type="EMBL" id="CP030759">
    <property type="protein sequence ID" value="AXA35619.1"/>
    <property type="molecule type" value="Genomic_DNA"/>
</dbReference>
<organism evidence="2 3">
    <name type="scientific">Sumerlaea chitinivorans</name>
    <dbReference type="NCBI Taxonomy" id="2250252"/>
    <lineage>
        <taxon>Bacteria</taxon>
        <taxon>Candidatus Sumerlaeota</taxon>
        <taxon>Candidatus Sumerlaeia</taxon>
        <taxon>Candidatus Sumerlaeales</taxon>
        <taxon>Candidatus Sumerlaeaceae</taxon>
        <taxon>Candidatus Sumerlaea</taxon>
    </lineage>
</organism>
<keyword evidence="1" id="KW-0812">Transmembrane</keyword>
<feature type="transmembrane region" description="Helical" evidence="1">
    <location>
        <begin position="94"/>
        <end position="118"/>
    </location>
</feature>
<reference evidence="2 3" key="1">
    <citation type="submission" date="2018-05" db="EMBL/GenBank/DDBJ databases">
        <title>A metagenomic window into the 2 km-deep terrestrial subsurface aquifer revealed taxonomically and functionally diverse microbial community comprising novel uncultured bacterial lineages.</title>
        <authorList>
            <person name="Kadnikov V.V."/>
            <person name="Mardanov A.V."/>
            <person name="Beletsky A.V."/>
            <person name="Banks D."/>
            <person name="Pimenov N.V."/>
            <person name="Frank Y.A."/>
            <person name="Karnachuk O.V."/>
            <person name="Ravin N.V."/>
        </authorList>
    </citation>
    <scope>NUCLEOTIDE SEQUENCE [LARGE SCALE GENOMIC DNA]</scope>
    <source>
        <strain evidence="2">BY</strain>
    </source>
</reference>
<feature type="transmembrane region" description="Helical" evidence="1">
    <location>
        <begin position="45"/>
        <end position="73"/>
    </location>
</feature>